<accession>A0ABV6HLE2</accession>
<comment type="caution">
    <text evidence="4">The sequence shown here is derived from an EMBL/GenBank/DDBJ whole genome shotgun (WGS) entry which is preliminary data.</text>
</comment>
<evidence type="ECO:0000313" key="4">
    <source>
        <dbReference type="EMBL" id="MFC0319715.1"/>
    </source>
</evidence>
<organism evidence="4 5">
    <name type="scientific">Olivibacter oleidegradans</name>
    <dbReference type="NCBI Taxonomy" id="760123"/>
    <lineage>
        <taxon>Bacteria</taxon>
        <taxon>Pseudomonadati</taxon>
        <taxon>Bacteroidota</taxon>
        <taxon>Sphingobacteriia</taxon>
        <taxon>Sphingobacteriales</taxon>
        <taxon>Sphingobacteriaceae</taxon>
        <taxon>Olivibacter</taxon>
    </lineage>
</organism>
<keyword evidence="3" id="KW-0106">Calcium</keyword>
<protein>
    <submittedName>
        <fullName evidence="4">Aldose 1-epimerase family protein</fullName>
    </submittedName>
</protein>
<dbReference type="Pfam" id="PF01263">
    <property type="entry name" value="Aldose_epim"/>
    <property type="match status" value="1"/>
</dbReference>
<dbReference type="InterPro" id="IPR011013">
    <property type="entry name" value="Gal_mutarotase_sf_dom"/>
</dbReference>
<keyword evidence="5" id="KW-1185">Reference proteome</keyword>
<evidence type="ECO:0000256" key="1">
    <source>
        <dbReference type="ARBA" id="ARBA00001913"/>
    </source>
</evidence>
<dbReference type="Proteomes" id="UP001589774">
    <property type="component" value="Unassembled WGS sequence"/>
</dbReference>
<dbReference type="InterPro" id="IPR008183">
    <property type="entry name" value="Aldose_1/G6P_1-epimerase"/>
</dbReference>
<dbReference type="SUPFAM" id="SSF74650">
    <property type="entry name" value="Galactose mutarotase-like"/>
    <property type="match status" value="1"/>
</dbReference>
<dbReference type="RefSeq" id="WP_130855754.1">
    <property type="nucleotide sequence ID" value="NZ_JBHLWO010000002.1"/>
</dbReference>
<evidence type="ECO:0000313" key="5">
    <source>
        <dbReference type="Proteomes" id="UP001589774"/>
    </source>
</evidence>
<reference evidence="4 5" key="1">
    <citation type="submission" date="2024-09" db="EMBL/GenBank/DDBJ databases">
        <authorList>
            <person name="Sun Q."/>
            <person name="Mori K."/>
        </authorList>
    </citation>
    <scope>NUCLEOTIDE SEQUENCE [LARGE SCALE GENOMIC DNA]</scope>
    <source>
        <strain evidence="4 5">CCM 7765</strain>
    </source>
</reference>
<evidence type="ECO:0000256" key="3">
    <source>
        <dbReference type="ARBA" id="ARBA00022837"/>
    </source>
</evidence>
<dbReference type="EMBL" id="JBHLWO010000002">
    <property type="protein sequence ID" value="MFC0319715.1"/>
    <property type="molecule type" value="Genomic_DNA"/>
</dbReference>
<dbReference type="InterPro" id="IPR037481">
    <property type="entry name" value="LacX"/>
</dbReference>
<dbReference type="Gene3D" id="2.70.98.10">
    <property type="match status" value="1"/>
</dbReference>
<dbReference type="CDD" id="cd09024">
    <property type="entry name" value="Aldose_epim_lacX"/>
    <property type="match status" value="1"/>
</dbReference>
<name>A0ABV6HLE2_9SPHI</name>
<gene>
    <name evidence="4" type="ORF">ACFFI0_15440</name>
</gene>
<comment type="subunit">
    <text evidence="2">Monomer.</text>
</comment>
<comment type="cofactor">
    <cofactor evidence="1">
        <name>Ca(2+)</name>
        <dbReference type="ChEBI" id="CHEBI:29108"/>
    </cofactor>
</comment>
<sequence length="289" mass="33267">MIQLSNEYIRVNIKKKGAELSSIYNKNMAHEYIWQGDPSFWPWHAPNLFPIVGGLKDNHLAVDGQIYELARHGFARHTNFQVIESSGTHAIFSLRYNQETLRVFPYHFEFQVIYHLENESLKCIYKVINLETKPIYFSVGAHPAFNVPFFSYEHYNDYYLEFEKDEPLIRHHLSDAGYFNGEESTILLDNRKLQLNENLFDTDALVFKTLLSKRVAIRSKNHPHALLISYSDFKSLGIWAKPGAPFVCIEPWLGYADSEAGTSTIEKKEGIVSLAPGHVFEAGYSITIQ</sequence>
<dbReference type="InterPro" id="IPR014718">
    <property type="entry name" value="GH-type_carb-bd"/>
</dbReference>
<proteinExistence type="predicted"/>
<evidence type="ECO:0000256" key="2">
    <source>
        <dbReference type="ARBA" id="ARBA00011245"/>
    </source>
</evidence>